<dbReference type="RefSeq" id="XP_012337192.1">
    <property type="nucleotide sequence ID" value="XM_012481769.1"/>
</dbReference>
<reference evidence="1 2" key="1">
    <citation type="submission" date="2014-03" db="EMBL/GenBank/DDBJ databases">
        <title>The Genome Sequence of Plasmodium fragile nilgiri.</title>
        <authorList>
            <consortium name="The Broad Institute Genomics Platform"/>
            <consortium name="The Broad Institute Genome Sequencing Center for Infectious Disease"/>
            <person name="Neafsey D."/>
            <person name="Duraisingh M."/>
            <person name="Young S.K."/>
            <person name="Zeng Q."/>
            <person name="Gargeya S."/>
            <person name="Abouelleil A."/>
            <person name="Alvarado L."/>
            <person name="Chapman S.B."/>
            <person name="Gainer-Dewar J."/>
            <person name="Goldberg J."/>
            <person name="Griggs A."/>
            <person name="Gujja S."/>
            <person name="Hansen M."/>
            <person name="Howarth C."/>
            <person name="Imamovic A."/>
            <person name="Larimer J."/>
            <person name="Pearson M."/>
            <person name="Poon T.W."/>
            <person name="Priest M."/>
            <person name="Roberts A."/>
            <person name="Saif S."/>
            <person name="Shea T."/>
            <person name="Sykes S."/>
            <person name="Wortman J."/>
            <person name="Nusbaum C."/>
            <person name="Birren B."/>
        </authorList>
    </citation>
    <scope>NUCLEOTIDE SEQUENCE [LARGE SCALE GENOMIC DNA]</scope>
    <source>
        <strain evidence="2">nilgiri</strain>
    </source>
</reference>
<evidence type="ECO:0000313" key="1">
    <source>
        <dbReference type="EMBL" id="KJP86188.1"/>
    </source>
</evidence>
<proteinExistence type="predicted"/>
<evidence type="ECO:0000313" key="2">
    <source>
        <dbReference type="Proteomes" id="UP000054561"/>
    </source>
</evidence>
<dbReference type="GeneID" id="24269473"/>
<dbReference type="OMA" id="ILCRIAN"/>
<dbReference type="EMBL" id="KQ001699">
    <property type="protein sequence ID" value="KJP86188.1"/>
    <property type="molecule type" value="Genomic_DNA"/>
</dbReference>
<dbReference type="AlphaFoldDB" id="A0A0D9QGV6"/>
<gene>
    <name evidence="1" type="ORF">AK88_04159</name>
</gene>
<sequence length="211" mass="25660">MKRKLKIKFLKQKKKFFSLYVNNNYLVMDVRSLVKSCKDDIEELDTKKRIMSMLIMSNYYYILSSAKIYVKHYKRFKYYKIIKNTRFTYTNVTSTETIFRILCRIANRVSYTDLLQETKTKKKHIVHFKDTAKQKETYIDRTSEADPIQHYLLDAFEANYKAILATLSRATLWSLSNELQDYYLKHNEDFFHTYHRIVSRKFNNDFDLFFK</sequence>
<protein>
    <submittedName>
        <fullName evidence="1">Uncharacterized protein</fullName>
    </submittedName>
</protein>
<keyword evidence="2" id="KW-1185">Reference proteome</keyword>
<name>A0A0D9QGV6_PLAFR</name>
<dbReference type="OrthoDB" id="385189at2759"/>
<accession>A0A0D9QGV6</accession>
<dbReference type="VEuPathDB" id="PlasmoDB:AK88_04159"/>
<dbReference type="Proteomes" id="UP000054561">
    <property type="component" value="Unassembled WGS sequence"/>
</dbReference>
<organism evidence="1 2">
    <name type="scientific">Plasmodium fragile</name>
    <dbReference type="NCBI Taxonomy" id="5857"/>
    <lineage>
        <taxon>Eukaryota</taxon>
        <taxon>Sar</taxon>
        <taxon>Alveolata</taxon>
        <taxon>Apicomplexa</taxon>
        <taxon>Aconoidasida</taxon>
        <taxon>Haemosporida</taxon>
        <taxon>Plasmodiidae</taxon>
        <taxon>Plasmodium</taxon>
        <taxon>Plasmodium (Plasmodium)</taxon>
    </lineage>
</organism>